<protein>
    <submittedName>
        <fullName evidence="5">GntR family transcriptional regulator</fullName>
    </submittedName>
</protein>
<dbReference type="InterPro" id="IPR008920">
    <property type="entry name" value="TF_FadR/GntR_C"/>
</dbReference>
<dbReference type="InterPro" id="IPR011711">
    <property type="entry name" value="GntR_C"/>
</dbReference>
<keyword evidence="1" id="KW-0805">Transcription regulation</keyword>
<dbReference type="CDD" id="cd07377">
    <property type="entry name" value="WHTH_GntR"/>
    <property type="match status" value="1"/>
</dbReference>
<dbReference type="SMART" id="SM00345">
    <property type="entry name" value="HTH_GNTR"/>
    <property type="match status" value="2"/>
</dbReference>
<keyword evidence="3" id="KW-0804">Transcription</keyword>
<evidence type="ECO:0000313" key="5">
    <source>
        <dbReference type="EMBL" id="MDF2096570.1"/>
    </source>
</evidence>
<feature type="domain" description="HTH gntR-type" evidence="4">
    <location>
        <begin position="8"/>
        <end position="75"/>
    </location>
</feature>
<dbReference type="Pfam" id="PF00392">
    <property type="entry name" value="GntR"/>
    <property type="match status" value="1"/>
</dbReference>
<evidence type="ECO:0000256" key="1">
    <source>
        <dbReference type="ARBA" id="ARBA00023015"/>
    </source>
</evidence>
<reference evidence="5 6" key="1">
    <citation type="submission" date="2023-03" db="EMBL/GenBank/DDBJ databases">
        <title>Fodinicurvata sp. CAU 1616 isolated from sea sendiment.</title>
        <authorList>
            <person name="Kim W."/>
        </authorList>
    </citation>
    <scope>NUCLEOTIDE SEQUENCE [LARGE SCALE GENOMIC DNA]</scope>
    <source>
        <strain evidence="5 6">CAU 1616</strain>
    </source>
</reference>
<dbReference type="InterPro" id="IPR036388">
    <property type="entry name" value="WH-like_DNA-bd_sf"/>
</dbReference>
<gene>
    <name evidence="5" type="ORF">P2G67_11330</name>
</gene>
<dbReference type="RefSeq" id="WP_275823130.1">
    <property type="nucleotide sequence ID" value="NZ_JARHUD010000006.1"/>
</dbReference>
<dbReference type="Gene3D" id="1.10.10.10">
    <property type="entry name" value="Winged helix-like DNA-binding domain superfamily/Winged helix DNA-binding domain"/>
    <property type="match status" value="2"/>
</dbReference>
<comment type="caution">
    <text evidence="5">The sequence shown here is derived from an EMBL/GenBank/DDBJ whole genome shotgun (WGS) entry which is preliminary data.</text>
</comment>
<dbReference type="Gene3D" id="1.20.120.530">
    <property type="entry name" value="GntR ligand-binding domain-like"/>
    <property type="match status" value="1"/>
</dbReference>
<dbReference type="PANTHER" id="PTHR43537:SF5">
    <property type="entry name" value="UXU OPERON TRANSCRIPTIONAL REGULATOR"/>
    <property type="match status" value="1"/>
</dbReference>
<evidence type="ECO:0000256" key="2">
    <source>
        <dbReference type="ARBA" id="ARBA00023125"/>
    </source>
</evidence>
<evidence type="ECO:0000256" key="3">
    <source>
        <dbReference type="ARBA" id="ARBA00023163"/>
    </source>
</evidence>
<dbReference type="SMART" id="SM00895">
    <property type="entry name" value="FCD"/>
    <property type="match status" value="1"/>
</dbReference>
<dbReference type="Pfam" id="PF07729">
    <property type="entry name" value="FCD"/>
    <property type="match status" value="1"/>
</dbReference>
<organism evidence="5 6">
    <name type="scientific">Aquibaculum arenosum</name>
    <dbReference type="NCBI Taxonomy" id="3032591"/>
    <lineage>
        <taxon>Bacteria</taxon>
        <taxon>Pseudomonadati</taxon>
        <taxon>Pseudomonadota</taxon>
        <taxon>Alphaproteobacteria</taxon>
        <taxon>Rhodospirillales</taxon>
        <taxon>Rhodovibrionaceae</taxon>
        <taxon>Aquibaculum</taxon>
    </lineage>
</organism>
<dbReference type="PANTHER" id="PTHR43537">
    <property type="entry name" value="TRANSCRIPTIONAL REGULATOR, GNTR FAMILY"/>
    <property type="match status" value="1"/>
</dbReference>
<dbReference type="SUPFAM" id="SSF48008">
    <property type="entry name" value="GntR ligand-binding domain-like"/>
    <property type="match status" value="1"/>
</dbReference>
<dbReference type="PROSITE" id="PS50949">
    <property type="entry name" value="HTH_GNTR"/>
    <property type="match status" value="1"/>
</dbReference>
<keyword evidence="6" id="KW-1185">Reference proteome</keyword>
<sequence length="324" mass="35924">MSASRPVAHLYQRARAILAAQIAAGQLGQGTRLTESAVAAQFGISRAPARRALEELARDGLLVRAQGRGYEIAGRPGEQAPPQADAAAVATTQLLSPPRWEAIYTEVEEEIIGRISFARWRVNEAKLARHYAVSRTVAREVVARLQQRGLVLKDERSRWFAPALTPEHVGELYELRAVLEPVALAKAVPHLPPALLPAMRSALESALAGAEPVEGPVLDRLEEEMHVTLLGHCGNRALMQAITMPQSLLIAHRFLYRWTPRLFETEPFLPEHLAVVDHLQAGKVQEAAAALERHLHDSRERALARVKAIRNEFQPEELSYLERL</sequence>
<dbReference type="PRINTS" id="PR00035">
    <property type="entry name" value="HTHGNTR"/>
</dbReference>
<dbReference type="InterPro" id="IPR000524">
    <property type="entry name" value="Tscrpt_reg_HTH_GntR"/>
</dbReference>
<name>A0ABT5YNM9_9PROT</name>
<evidence type="ECO:0000313" key="6">
    <source>
        <dbReference type="Proteomes" id="UP001215503"/>
    </source>
</evidence>
<evidence type="ECO:0000259" key="4">
    <source>
        <dbReference type="PROSITE" id="PS50949"/>
    </source>
</evidence>
<dbReference type="EMBL" id="JARHUD010000006">
    <property type="protein sequence ID" value="MDF2096570.1"/>
    <property type="molecule type" value="Genomic_DNA"/>
</dbReference>
<proteinExistence type="predicted"/>
<keyword evidence="2" id="KW-0238">DNA-binding</keyword>
<dbReference type="SUPFAM" id="SSF46785">
    <property type="entry name" value="Winged helix' DNA-binding domain"/>
    <property type="match status" value="2"/>
</dbReference>
<dbReference type="Proteomes" id="UP001215503">
    <property type="component" value="Unassembled WGS sequence"/>
</dbReference>
<dbReference type="InterPro" id="IPR036390">
    <property type="entry name" value="WH_DNA-bd_sf"/>
</dbReference>
<accession>A0ABT5YNM9</accession>